<keyword evidence="2" id="KW-1185">Reference proteome</keyword>
<evidence type="ECO:0000313" key="2">
    <source>
        <dbReference type="Proteomes" id="UP000006764"/>
    </source>
</evidence>
<dbReference type="EMBL" id="CP004387">
    <property type="protein sequence ID" value="AJD46898.1"/>
    <property type="molecule type" value="Genomic_DNA"/>
</dbReference>
<evidence type="ECO:0000313" key="1">
    <source>
        <dbReference type="EMBL" id="AJD46898.1"/>
    </source>
</evidence>
<reference evidence="1 2" key="1">
    <citation type="journal article" date="2012" name="J. Bacteriol.">
        <title>Genome sequence of an alkane-degrading bacterium, Alcanivorax pacificus type strain W11-5, isolated from deep sea sediment.</title>
        <authorList>
            <person name="Lai Q."/>
            <person name="Shao Z."/>
        </authorList>
    </citation>
    <scope>NUCLEOTIDE SEQUENCE [LARGE SCALE GENOMIC DNA]</scope>
    <source>
        <strain evidence="1 2">W11-5</strain>
    </source>
</reference>
<dbReference type="AlphaFoldDB" id="A0A0B4XK17"/>
<name>A0A0B4XK17_9GAMM</name>
<accession>A0A0B4XK17</accession>
<gene>
    <name evidence="1" type="ORF">S7S_02380</name>
</gene>
<sequence length="69" mass="7004">MAGALSAVAMAAEIAVTVGSEKILVIGIVLIASESGRARDVGFLTQCEIQGTSCTGLLPWQRGPNSAES</sequence>
<dbReference type="HOGENOM" id="CLU_2766708_0_0_6"/>
<dbReference type="Proteomes" id="UP000006764">
    <property type="component" value="Chromosome"/>
</dbReference>
<organism evidence="1 2">
    <name type="scientific">Isoalcanivorax pacificus W11-5</name>
    <dbReference type="NCBI Taxonomy" id="391936"/>
    <lineage>
        <taxon>Bacteria</taxon>
        <taxon>Pseudomonadati</taxon>
        <taxon>Pseudomonadota</taxon>
        <taxon>Gammaproteobacteria</taxon>
        <taxon>Oceanospirillales</taxon>
        <taxon>Alcanivoracaceae</taxon>
        <taxon>Isoalcanivorax</taxon>
    </lineage>
</organism>
<proteinExistence type="predicted"/>
<protein>
    <submittedName>
        <fullName evidence="1">Uncharacterized protein</fullName>
    </submittedName>
</protein>
<dbReference type="KEGG" id="apac:S7S_02380"/>